<keyword evidence="7" id="KW-0067">ATP-binding</keyword>
<keyword evidence="4 10" id="KW-0808">Transferase</keyword>
<reference evidence="10 11" key="1">
    <citation type="submission" date="2024-09" db="EMBL/GenBank/DDBJ databases">
        <authorList>
            <person name="Zhang Z.-H."/>
        </authorList>
    </citation>
    <scope>NUCLEOTIDE SEQUENCE [LARGE SCALE GENOMIC DNA]</scope>
    <source>
        <strain evidence="10 11">HHTR114</strain>
    </source>
</reference>
<evidence type="ECO:0000313" key="11">
    <source>
        <dbReference type="Proteomes" id="UP001596116"/>
    </source>
</evidence>
<accession>A0ABW1L0Z6</accession>
<evidence type="ECO:0000256" key="2">
    <source>
        <dbReference type="ARBA" id="ARBA00012438"/>
    </source>
</evidence>
<evidence type="ECO:0000256" key="1">
    <source>
        <dbReference type="ARBA" id="ARBA00000085"/>
    </source>
</evidence>
<evidence type="ECO:0000256" key="7">
    <source>
        <dbReference type="ARBA" id="ARBA00022840"/>
    </source>
</evidence>
<proteinExistence type="predicted"/>
<dbReference type="EC" id="2.7.13.3" evidence="2"/>
<feature type="transmembrane region" description="Helical" evidence="8">
    <location>
        <begin position="7"/>
        <end position="23"/>
    </location>
</feature>
<comment type="caution">
    <text evidence="10">The sequence shown here is derived from an EMBL/GenBank/DDBJ whole genome shotgun (WGS) entry which is preliminary data.</text>
</comment>
<dbReference type="EMBL" id="JBHPON010000002">
    <property type="protein sequence ID" value="MFC6035932.1"/>
    <property type="molecule type" value="Genomic_DNA"/>
</dbReference>
<dbReference type="Proteomes" id="UP001596116">
    <property type="component" value="Unassembled WGS sequence"/>
</dbReference>
<dbReference type="Pfam" id="PF07568">
    <property type="entry name" value="HisKA_2"/>
    <property type="match status" value="1"/>
</dbReference>
<dbReference type="InterPro" id="IPR036890">
    <property type="entry name" value="HATPase_C_sf"/>
</dbReference>
<gene>
    <name evidence="10" type="ORF">ACFMB1_10275</name>
</gene>
<comment type="catalytic activity">
    <reaction evidence="1">
        <text>ATP + protein L-histidine = ADP + protein N-phospho-L-histidine.</text>
        <dbReference type="EC" id="2.7.13.3"/>
    </reaction>
</comment>
<dbReference type="InterPro" id="IPR003594">
    <property type="entry name" value="HATPase_dom"/>
</dbReference>
<keyword evidence="3" id="KW-0597">Phosphoprotein</keyword>
<dbReference type="SMART" id="SM00387">
    <property type="entry name" value="HATPase_c"/>
    <property type="match status" value="1"/>
</dbReference>
<dbReference type="Gene3D" id="3.30.565.10">
    <property type="entry name" value="Histidine kinase-like ATPase, C-terminal domain"/>
    <property type="match status" value="1"/>
</dbReference>
<keyword evidence="8" id="KW-0472">Membrane</keyword>
<keyword evidence="11" id="KW-1185">Reference proteome</keyword>
<name>A0ABW1L0Z6_9PROT</name>
<keyword evidence="8" id="KW-0812">Transmembrane</keyword>
<evidence type="ECO:0000313" key="10">
    <source>
        <dbReference type="EMBL" id="MFC6035932.1"/>
    </source>
</evidence>
<dbReference type="RefSeq" id="WP_379882847.1">
    <property type="nucleotide sequence ID" value="NZ_JBHPON010000002.1"/>
</dbReference>
<protein>
    <recommendedName>
        <fullName evidence="2">histidine kinase</fullName>
        <ecNumber evidence="2">2.7.13.3</ecNumber>
    </recommendedName>
</protein>
<dbReference type="PANTHER" id="PTHR41523:SF8">
    <property type="entry name" value="ETHYLENE RESPONSE SENSOR PROTEIN"/>
    <property type="match status" value="1"/>
</dbReference>
<sequence length="281" mass="30499">MFGRWQAGLTAWLTSFLFAWYFVLPTEGSFAFEVAGDGARTVVNGTAALVIVIFAEIFRRAVREAVRERDKQITARGLLLREIDHRMRNNFAIVESFIKLQSRSTDSLSAKEALDIASGRLHSFAAAHKSLYESYNSDDVASLVDMRAYLAEITAHLSDALFAGDDVKIRLDVHETQMPREKAAAIGLVVNELVTNAAKHAFRDRQDGEVAISFDEDGENWRLTVADNGCGFENGAGNGQGNGASLGSDLVEAFALQAGGAISRESNGAGARFVVTGQHPE</sequence>
<keyword evidence="6 10" id="KW-0418">Kinase</keyword>
<dbReference type="SUPFAM" id="SSF55874">
    <property type="entry name" value="ATPase domain of HSP90 chaperone/DNA topoisomerase II/histidine kinase"/>
    <property type="match status" value="1"/>
</dbReference>
<evidence type="ECO:0000256" key="6">
    <source>
        <dbReference type="ARBA" id="ARBA00022777"/>
    </source>
</evidence>
<evidence type="ECO:0000256" key="3">
    <source>
        <dbReference type="ARBA" id="ARBA00022553"/>
    </source>
</evidence>
<organism evidence="10 11">
    <name type="scientific">Hyphococcus aureus</name>
    <dbReference type="NCBI Taxonomy" id="2666033"/>
    <lineage>
        <taxon>Bacteria</taxon>
        <taxon>Pseudomonadati</taxon>
        <taxon>Pseudomonadota</taxon>
        <taxon>Alphaproteobacteria</taxon>
        <taxon>Parvularculales</taxon>
        <taxon>Parvularculaceae</taxon>
        <taxon>Hyphococcus</taxon>
    </lineage>
</organism>
<dbReference type="InterPro" id="IPR011495">
    <property type="entry name" value="Sig_transdc_His_kin_sub2_dim/P"/>
</dbReference>
<evidence type="ECO:0000256" key="8">
    <source>
        <dbReference type="SAM" id="Phobius"/>
    </source>
</evidence>
<dbReference type="Pfam" id="PF02518">
    <property type="entry name" value="HATPase_c"/>
    <property type="match status" value="1"/>
</dbReference>
<feature type="transmembrane region" description="Helical" evidence="8">
    <location>
        <begin position="43"/>
        <end position="62"/>
    </location>
</feature>
<keyword evidence="8" id="KW-1133">Transmembrane helix</keyword>
<keyword evidence="5" id="KW-0547">Nucleotide-binding</keyword>
<evidence type="ECO:0000256" key="5">
    <source>
        <dbReference type="ARBA" id="ARBA00022741"/>
    </source>
</evidence>
<dbReference type="GO" id="GO:0004673">
    <property type="term" value="F:protein histidine kinase activity"/>
    <property type="evidence" value="ECO:0007669"/>
    <property type="project" value="UniProtKB-EC"/>
</dbReference>
<feature type="domain" description="Histidine kinase/HSP90-like ATPase" evidence="9">
    <location>
        <begin position="181"/>
        <end position="281"/>
    </location>
</feature>
<evidence type="ECO:0000259" key="9">
    <source>
        <dbReference type="SMART" id="SM00387"/>
    </source>
</evidence>
<evidence type="ECO:0000256" key="4">
    <source>
        <dbReference type="ARBA" id="ARBA00022679"/>
    </source>
</evidence>
<dbReference type="PANTHER" id="PTHR41523">
    <property type="entry name" value="TWO-COMPONENT SYSTEM SENSOR PROTEIN"/>
    <property type="match status" value="1"/>
</dbReference>